<dbReference type="EMBL" id="LXQA010359220">
    <property type="protein sequence ID" value="MCI46557.1"/>
    <property type="molecule type" value="Genomic_DNA"/>
</dbReference>
<evidence type="ECO:0000313" key="2">
    <source>
        <dbReference type="Proteomes" id="UP000265520"/>
    </source>
</evidence>
<dbReference type="AlphaFoldDB" id="A0A392SDR3"/>
<evidence type="ECO:0000313" key="1">
    <source>
        <dbReference type="EMBL" id="MCI46557.1"/>
    </source>
</evidence>
<comment type="caution">
    <text evidence="1">The sequence shown here is derived from an EMBL/GenBank/DDBJ whole genome shotgun (WGS) entry which is preliminary data.</text>
</comment>
<name>A0A392SDR3_9FABA</name>
<feature type="non-terminal residue" evidence="1">
    <location>
        <position position="99"/>
    </location>
</feature>
<dbReference type="Proteomes" id="UP000265520">
    <property type="component" value="Unassembled WGS sequence"/>
</dbReference>
<reference evidence="1 2" key="1">
    <citation type="journal article" date="2018" name="Front. Plant Sci.">
        <title>Red Clover (Trifolium pratense) and Zigzag Clover (T. medium) - A Picture of Genomic Similarities and Differences.</title>
        <authorList>
            <person name="Dluhosova J."/>
            <person name="Istvanek J."/>
            <person name="Nedelnik J."/>
            <person name="Repkova J."/>
        </authorList>
    </citation>
    <scope>NUCLEOTIDE SEQUENCE [LARGE SCALE GENOMIC DNA]</scope>
    <source>
        <strain evidence="2">cv. 10/8</strain>
        <tissue evidence="1">Leaf</tissue>
    </source>
</reference>
<keyword evidence="2" id="KW-1185">Reference proteome</keyword>
<proteinExistence type="predicted"/>
<accession>A0A392SDR3</accession>
<protein>
    <submittedName>
        <fullName evidence="1">Uncharacterized protein</fullName>
    </submittedName>
</protein>
<organism evidence="1 2">
    <name type="scientific">Trifolium medium</name>
    <dbReference type="NCBI Taxonomy" id="97028"/>
    <lineage>
        <taxon>Eukaryota</taxon>
        <taxon>Viridiplantae</taxon>
        <taxon>Streptophyta</taxon>
        <taxon>Embryophyta</taxon>
        <taxon>Tracheophyta</taxon>
        <taxon>Spermatophyta</taxon>
        <taxon>Magnoliopsida</taxon>
        <taxon>eudicotyledons</taxon>
        <taxon>Gunneridae</taxon>
        <taxon>Pentapetalae</taxon>
        <taxon>rosids</taxon>
        <taxon>fabids</taxon>
        <taxon>Fabales</taxon>
        <taxon>Fabaceae</taxon>
        <taxon>Papilionoideae</taxon>
        <taxon>50 kb inversion clade</taxon>
        <taxon>NPAAA clade</taxon>
        <taxon>Hologalegina</taxon>
        <taxon>IRL clade</taxon>
        <taxon>Trifolieae</taxon>
        <taxon>Trifolium</taxon>
    </lineage>
</organism>
<sequence length="99" mass="10407">MLDASSGGALLSKSYTNGFALIENITANTYQWPTTRATPASAKKTAGIHEVVETTAIAAQVAQIHNMMKTMMLPPALPEVAPEPVKVVADSAEVACVYC</sequence>